<evidence type="ECO:0000313" key="1">
    <source>
        <dbReference type="EMBL" id="TDO94639.1"/>
    </source>
</evidence>
<gene>
    <name evidence="1" type="ORF">DFR79_10213</name>
</gene>
<dbReference type="OrthoDB" id="9802729at2"/>
<protein>
    <submittedName>
        <fullName evidence="1">Nitrogen regulatory protein P-II family</fullName>
    </submittedName>
</protein>
<dbReference type="PANTHER" id="PTHR30115:SF11">
    <property type="entry name" value="NITROGEN REGULATORY PROTEIN P-II HOMOLOG"/>
    <property type="match status" value="1"/>
</dbReference>
<dbReference type="InterPro" id="IPR002187">
    <property type="entry name" value="N-reg_PII"/>
</dbReference>
<comment type="caution">
    <text evidence="1">The sequence shown here is derived from an EMBL/GenBank/DDBJ whole genome shotgun (WGS) entry which is preliminary data.</text>
</comment>
<evidence type="ECO:0000313" key="2">
    <source>
        <dbReference type="Proteomes" id="UP000295064"/>
    </source>
</evidence>
<dbReference type="Pfam" id="PF00543">
    <property type="entry name" value="P-II"/>
    <property type="match status" value="1"/>
</dbReference>
<dbReference type="PROSITE" id="PS51343">
    <property type="entry name" value="PII_GLNB_DOM"/>
    <property type="match status" value="1"/>
</dbReference>
<dbReference type="InterPro" id="IPR011322">
    <property type="entry name" value="N-reg_PII-like_a/b"/>
</dbReference>
<dbReference type="GO" id="GO:0030234">
    <property type="term" value="F:enzyme regulator activity"/>
    <property type="evidence" value="ECO:0007669"/>
    <property type="project" value="InterPro"/>
</dbReference>
<dbReference type="EMBL" id="SNWX01000002">
    <property type="protein sequence ID" value="TDO94639.1"/>
    <property type="molecule type" value="Genomic_DNA"/>
</dbReference>
<organism evidence="1 2">
    <name type="scientific">Halanaerobium saccharolyticum</name>
    <dbReference type="NCBI Taxonomy" id="43595"/>
    <lineage>
        <taxon>Bacteria</taxon>
        <taxon>Bacillati</taxon>
        <taxon>Bacillota</taxon>
        <taxon>Clostridia</taxon>
        <taxon>Halanaerobiales</taxon>
        <taxon>Halanaerobiaceae</taxon>
        <taxon>Halanaerobium</taxon>
    </lineage>
</organism>
<dbReference type="SMART" id="SM00938">
    <property type="entry name" value="P-II"/>
    <property type="match status" value="1"/>
</dbReference>
<dbReference type="InterPro" id="IPR015867">
    <property type="entry name" value="N-reg_PII/ATP_PRibTrfase_C"/>
</dbReference>
<accession>A0A4R6M410</accession>
<dbReference type="SUPFAM" id="SSF54913">
    <property type="entry name" value="GlnB-like"/>
    <property type="match status" value="1"/>
</dbReference>
<dbReference type="Gene3D" id="3.30.70.120">
    <property type="match status" value="1"/>
</dbReference>
<proteinExistence type="predicted"/>
<dbReference type="AlphaFoldDB" id="A0A4R6M410"/>
<dbReference type="Proteomes" id="UP000295064">
    <property type="component" value="Unassembled WGS sequence"/>
</dbReference>
<name>A0A4R6M410_9FIRM</name>
<dbReference type="GO" id="GO:0006808">
    <property type="term" value="P:regulation of nitrogen utilization"/>
    <property type="evidence" value="ECO:0007669"/>
    <property type="project" value="InterPro"/>
</dbReference>
<dbReference type="GO" id="GO:0005524">
    <property type="term" value="F:ATP binding"/>
    <property type="evidence" value="ECO:0007669"/>
    <property type="project" value="TreeGrafter"/>
</dbReference>
<dbReference type="PANTHER" id="PTHR30115">
    <property type="entry name" value="NITROGEN REGULATORY PROTEIN P-II"/>
    <property type="match status" value="1"/>
</dbReference>
<dbReference type="PRINTS" id="PR00340">
    <property type="entry name" value="PIIGLNB"/>
</dbReference>
<sequence>MKKIEAYIRSDKLNELVSKLNSMGLKELNILEAKNFNKDLIELADSDLKIEFTPIIKIEFVINYTEVDKYVEAIKNTVQTGDSGDGKIYVSDIENSVKISTGEEGLKAIA</sequence>
<dbReference type="GO" id="GO:0005829">
    <property type="term" value="C:cytosol"/>
    <property type="evidence" value="ECO:0007669"/>
    <property type="project" value="TreeGrafter"/>
</dbReference>
<dbReference type="RefSeq" id="WP_133513738.1">
    <property type="nucleotide sequence ID" value="NZ_SNWX01000002.1"/>
</dbReference>
<reference evidence="1 2" key="1">
    <citation type="submission" date="2019-03" db="EMBL/GenBank/DDBJ databases">
        <title>Subsurface microbial communities from deep shales in Ohio and West Virginia, USA.</title>
        <authorList>
            <person name="Wrighton K."/>
        </authorList>
    </citation>
    <scope>NUCLEOTIDE SEQUENCE [LARGE SCALE GENOMIC DNA]</scope>
    <source>
        <strain evidence="1 2">MA284_T2</strain>
    </source>
</reference>